<dbReference type="GO" id="GO:0004252">
    <property type="term" value="F:serine-type endopeptidase activity"/>
    <property type="evidence" value="ECO:0007669"/>
    <property type="project" value="UniProtKB-UniRule"/>
</dbReference>
<dbReference type="InterPro" id="IPR003137">
    <property type="entry name" value="PA_domain"/>
</dbReference>
<evidence type="ECO:0000256" key="4">
    <source>
        <dbReference type="ARBA" id="ARBA00022801"/>
    </source>
</evidence>
<comment type="caution">
    <text evidence="12">The sequence shown here is derived from an EMBL/GenBank/DDBJ whole genome shotgun (WGS) entry which is preliminary data.</text>
</comment>
<dbReference type="PROSITE" id="PS00138">
    <property type="entry name" value="SUBTILASE_SER"/>
    <property type="match status" value="1"/>
</dbReference>
<evidence type="ECO:0000259" key="9">
    <source>
        <dbReference type="Pfam" id="PF02225"/>
    </source>
</evidence>
<evidence type="ECO:0000256" key="2">
    <source>
        <dbReference type="ARBA" id="ARBA00022670"/>
    </source>
</evidence>
<evidence type="ECO:0000259" key="8">
    <source>
        <dbReference type="Pfam" id="PF00082"/>
    </source>
</evidence>
<dbReference type="Gene3D" id="3.40.50.200">
    <property type="entry name" value="Peptidase S8/S53 domain"/>
    <property type="match status" value="1"/>
</dbReference>
<dbReference type="CDD" id="cd04852">
    <property type="entry name" value="Peptidases_S8_3"/>
    <property type="match status" value="1"/>
</dbReference>
<dbReference type="InterPro" id="IPR010259">
    <property type="entry name" value="S8pro/Inhibitor_I9"/>
</dbReference>
<dbReference type="PRINTS" id="PR00723">
    <property type="entry name" value="SUBTILISIN"/>
</dbReference>
<comment type="similarity">
    <text evidence="1 7">Belongs to the peptidase S8 family.</text>
</comment>
<dbReference type="InterPro" id="IPR015500">
    <property type="entry name" value="Peptidase_S8_subtilisin-rel"/>
</dbReference>
<evidence type="ECO:0000256" key="3">
    <source>
        <dbReference type="ARBA" id="ARBA00022729"/>
    </source>
</evidence>
<dbReference type="Proteomes" id="UP001140949">
    <property type="component" value="Unassembled WGS sequence"/>
</dbReference>
<dbReference type="PANTHER" id="PTHR10795">
    <property type="entry name" value="PROPROTEIN CONVERTASE SUBTILISIN/KEXIN"/>
    <property type="match status" value="1"/>
</dbReference>
<dbReference type="InterPro" id="IPR045051">
    <property type="entry name" value="SBT"/>
</dbReference>
<feature type="domain" description="Subtilisin-like protease fibronectin type-III" evidence="11">
    <location>
        <begin position="622"/>
        <end position="715"/>
    </location>
</feature>
<keyword evidence="13" id="KW-1185">Reference proteome</keyword>
<reference evidence="12" key="2">
    <citation type="submission" date="2023-04" db="EMBL/GenBank/DDBJ databases">
        <authorList>
            <person name="Bruccoleri R.E."/>
            <person name="Oakeley E.J."/>
            <person name="Faust A.-M."/>
            <person name="Dessus-Babus S."/>
            <person name="Altorfer M."/>
            <person name="Burckhardt D."/>
            <person name="Oertli M."/>
            <person name="Naumann U."/>
            <person name="Petersen F."/>
            <person name="Wong J."/>
        </authorList>
    </citation>
    <scope>NUCLEOTIDE SEQUENCE</scope>
    <source>
        <strain evidence="12">GSM-AAB239-AS_SAM_17_03QT</strain>
        <tissue evidence="12">Leaf</tissue>
    </source>
</reference>
<dbReference type="Gene3D" id="3.30.70.80">
    <property type="entry name" value="Peptidase S8 propeptide/proteinase inhibitor I9"/>
    <property type="match status" value="1"/>
</dbReference>
<feature type="domain" description="Peptidase S8/S53" evidence="8">
    <location>
        <begin position="99"/>
        <end position="547"/>
    </location>
</feature>
<keyword evidence="3" id="KW-0732">Signal</keyword>
<dbReference type="InterPro" id="IPR023828">
    <property type="entry name" value="Peptidase_S8_Ser-AS"/>
</dbReference>
<dbReference type="InterPro" id="IPR037045">
    <property type="entry name" value="S8pro/Inhibitor_I9_sf"/>
</dbReference>
<dbReference type="InterPro" id="IPR041469">
    <property type="entry name" value="Subtilisin-like_FN3"/>
</dbReference>
<evidence type="ECO:0000256" key="1">
    <source>
        <dbReference type="ARBA" id="ARBA00011073"/>
    </source>
</evidence>
<keyword evidence="4 7" id="KW-0378">Hydrolase</keyword>
<dbReference type="CDD" id="cd02120">
    <property type="entry name" value="PA_subtilisin_like"/>
    <property type="match status" value="1"/>
</dbReference>
<proteinExistence type="inferred from homology"/>
<reference evidence="12" key="1">
    <citation type="journal article" date="2023" name="GigaByte">
        <title>Genome assembly of the bearded iris, Iris pallida Lam.</title>
        <authorList>
            <person name="Bruccoleri R.E."/>
            <person name="Oakeley E.J."/>
            <person name="Faust A.M.E."/>
            <person name="Altorfer M."/>
            <person name="Dessus-Babus S."/>
            <person name="Burckhardt D."/>
            <person name="Oertli M."/>
            <person name="Naumann U."/>
            <person name="Petersen F."/>
            <person name="Wong J."/>
        </authorList>
    </citation>
    <scope>NUCLEOTIDE SEQUENCE</scope>
    <source>
        <strain evidence="12">GSM-AAB239-AS_SAM_17_03QT</strain>
    </source>
</reference>
<evidence type="ECO:0000313" key="12">
    <source>
        <dbReference type="EMBL" id="KAJ6851761.1"/>
    </source>
</evidence>
<dbReference type="InterPro" id="IPR034197">
    <property type="entry name" value="Peptidases_S8_3"/>
</dbReference>
<dbReference type="FunFam" id="3.40.50.200:FF:000006">
    <property type="entry name" value="Subtilisin-like protease SBT1.5"/>
    <property type="match status" value="1"/>
</dbReference>
<dbReference type="SUPFAM" id="SSF52743">
    <property type="entry name" value="Subtilisin-like"/>
    <property type="match status" value="1"/>
</dbReference>
<evidence type="ECO:0000313" key="13">
    <source>
        <dbReference type="Proteomes" id="UP001140949"/>
    </source>
</evidence>
<evidence type="ECO:0000256" key="5">
    <source>
        <dbReference type="ARBA" id="ARBA00022825"/>
    </source>
</evidence>
<dbReference type="InterPro" id="IPR036852">
    <property type="entry name" value="Peptidase_S8/S53_dom_sf"/>
</dbReference>
<dbReference type="Pfam" id="PF17766">
    <property type="entry name" value="fn3_6"/>
    <property type="match status" value="1"/>
</dbReference>
<evidence type="ECO:0000256" key="6">
    <source>
        <dbReference type="PIRSR" id="PIRSR615500-1"/>
    </source>
</evidence>
<evidence type="ECO:0000256" key="7">
    <source>
        <dbReference type="PROSITE-ProRule" id="PRU01240"/>
    </source>
</evidence>
<dbReference type="AlphaFoldDB" id="A0AAX6IFF8"/>
<evidence type="ECO:0000259" key="11">
    <source>
        <dbReference type="Pfam" id="PF17766"/>
    </source>
</evidence>
<feature type="domain" description="PA" evidence="9">
    <location>
        <begin position="350"/>
        <end position="428"/>
    </location>
</feature>
<keyword evidence="2 7" id="KW-0645">Protease</keyword>
<dbReference type="InterPro" id="IPR000209">
    <property type="entry name" value="Peptidase_S8/S53_dom"/>
</dbReference>
<dbReference type="Pfam" id="PF02225">
    <property type="entry name" value="PA"/>
    <property type="match status" value="1"/>
</dbReference>
<name>A0AAX6IFF8_IRIPA</name>
<evidence type="ECO:0000259" key="10">
    <source>
        <dbReference type="Pfam" id="PF05922"/>
    </source>
</evidence>
<keyword evidence="5 7" id="KW-0720">Serine protease</keyword>
<organism evidence="12 13">
    <name type="scientific">Iris pallida</name>
    <name type="common">Sweet iris</name>
    <dbReference type="NCBI Taxonomy" id="29817"/>
    <lineage>
        <taxon>Eukaryota</taxon>
        <taxon>Viridiplantae</taxon>
        <taxon>Streptophyta</taxon>
        <taxon>Embryophyta</taxon>
        <taxon>Tracheophyta</taxon>
        <taxon>Spermatophyta</taxon>
        <taxon>Magnoliopsida</taxon>
        <taxon>Liliopsida</taxon>
        <taxon>Asparagales</taxon>
        <taxon>Iridaceae</taxon>
        <taxon>Iridoideae</taxon>
        <taxon>Irideae</taxon>
        <taxon>Iris</taxon>
    </lineage>
</organism>
<feature type="active site" description="Charge relay system" evidence="6 7">
    <location>
        <position position="107"/>
    </location>
</feature>
<feature type="active site" description="Charge relay system" evidence="6 7">
    <location>
        <position position="181"/>
    </location>
</feature>
<dbReference type="Gene3D" id="2.60.40.2310">
    <property type="match status" value="1"/>
</dbReference>
<dbReference type="Pfam" id="PF00082">
    <property type="entry name" value="Peptidase_S8"/>
    <property type="match status" value="1"/>
</dbReference>
<accession>A0AAX6IFF8</accession>
<feature type="active site" description="Charge relay system" evidence="6 7">
    <location>
        <position position="508"/>
    </location>
</feature>
<dbReference type="EMBL" id="JANAVB010002196">
    <property type="protein sequence ID" value="KAJ6851761.1"/>
    <property type="molecule type" value="Genomic_DNA"/>
</dbReference>
<protein>
    <submittedName>
        <fullName evidence="12">Subtilisin-like protease SBT5.3</fullName>
    </submittedName>
</protein>
<dbReference type="Pfam" id="PF05922">
    <property type="entry name" value="Inhibitor_I9"/>
    <property type="match status" value="1"/>
</dbReference>
<dbReference type="PROSITE" id="PS51892">
    <property type="entry name" value="SUBTILASE"/>
    <property type="match status" value="1"/>
</dbReference>
<feature type="domain" description="Inhibitor I9" evidence="10">
    <location>
        <begin position="2"/>
        <end position="75"/>
    </location>
</feature>
<gene>
    <name evidence="12" type="ORF">M6B38_260345</name>
</gene>
<sequence length="723" mass="76851">MGEHSHPSSDIAISANQAMLASVTGSEDEAANVAIHHYSKSFRGFSAMLTPEQASKLQESDEVISVFESKMSELHSTHSWDFLGVKLPSKYGREVAFQSDVIVGSIDTGIWPESKSFGDEHLGSVPERFKGQCVTGQNFTQAHCNRKIIGARYYSKGFEVNTPFESVGLPFFRSARDADGHGTHTASTIVGSITPNASLFGLASGRARGGAVGARLAVYKACWFGYCSDADVLAAFDDAIADGVDIISISAGNNPPQPSIFQDVFSIGSFHAFRKGVVVSASAGNDGRPGSAVNVFPWIITVAASSIDRKFNSYVFLGNSQILRGTSLNPTGLHRSYPIIYGSSAAAHGVPKLNASYCQSNTLDHKRAAGKIVVCTIEFFKDDRKAKAEVVQQAGGVGMILAAPSLVDLAVQFVIPTSVIGASEAEALLAYVARARNPVAMISRTHMDMMTTPAPEIASFSSRGPNIATPDIIKPDITAPGVNILAAWSPVASEANRALDYNIISGTSMACPHVSGASAIIKSHHPEWSPAAIMSAIMTTATLEDNRLVPLSRYPNGSSTTPFDYGSGHLNPIGAINPGLVYDFGSKDVIDFLCSNGATSAGLKNITGQATTCSKKSVPSYNLNYPSIGVARVKGKMSVYRTVKNVHDGECGYTASLEQPEGAFLRVVPNKLKFRRAGEKKRFRIDVVPLKPSSGNFVFGSVTWTNGIHKVRSPIGLNVVSGE</sequence>
<dbReference type="Gene3D" id="3.50.30.30">
    <property type="match status" value="1"/>
</dbReference>
<dbReference type="GO" id="GO:0006508">
    <property type="term" value="P:proteolysis"/>
    <property type="evidence" value="ECO:0007669"/>
    <property type="project" value="UniProtKB-KW"/>
</dbReference>